<sequence length="421" mass="48732">MTEQQKDKVKHVCIYQCHPQADDPWWELYEEISADELDEYENTKNIVRGFMGKLEKKQYMDSSIKNARKHDFEELETQSTLNKLSTFHLNNEESTSKTSESGDETETDEAGEDSLNEEDNLNEDFADQADPLINKYEKAANSVDCFLLFVEYSWESDRFESENRLMIVQLPLREDVFIPGEDAEEDDDEKTEELFSNLQDAFDDTLKKSILYPYQELANDSESNTKDSSEKETNEEEDSDEDEADSDAETLGVSYLYQRNGQAQYWYEFLDLQGVDHKDEILAEQRVEILKQMKDDDIDDEDVEDPFAEIDSLADIDYDELSDDIDQYWDSGIVVKIGNFKIQGLTVGQVLERDPIKFYENDDTGEIFTVIRGQKPSFRPVGKGTYRQSATDEEDADVTVDIPVFPELSEYEDINNILNDE</sequence>
<name>A0ABT2QGB7_9EURY</name>
<feature type="compositionally biased region" description="Acidic residues" evidence="1">
    <location>
        <begin position="233"/>
        <end position="247"/>
    </location>
</feature>
<feature type="region of interest" description="Disordered" evidence="1">
    <location>
        <begin position="83"/>
        <end position="119"/>
    </location>
</feature>
<feature type="compositionally biased region" description="Acidic residues" evidence="1">
    <location>
        <begin position="101"/>
        <end position="119"/>
    </location>
</feature>
<accession>A0ABT2QGB7</accession>
<dbReference type="EMBL" id="JAOPKB010000009">
    <property type="protein sequence ID" value="MCU4973961.1"/>
    <property type="molecule type" value="Genomic_DNA"/>
</dbReference>
<comment type="caution">
    <text evidence="2">The sequence shown here is derived from an EMBL/GenBank/DDBJ whole genome shotgun (WGS) entry which is preliminary data.</text>
</comment>
<evidence type="ECO:0000256" key="1">
    <source>
        <dbReference type="SAM" id="MobiDB-lite"/>
    </source>
</evidence>
<feature type="region of interest" description="Disordered" evidence="1">
    <location>
        <begin position="217"/>
        <end position="247"/>
    </location>
</feature>
<protein>
    <submittedName>
        <fullName evidence="2">Uncharacterized protein</fullName>
    </submittedName>
</protein>
<feature type="compositionally biased region" description="Basic and acidic residues" evidence="1">
    <location>
        <begin position="223"/>
        <end position="232"/>
    </location>
</feature>
<dbReference type="RefSeq" id="WP_338008243.1">
    <property type="nucleotide sequence ID" value="NZ_JAOPKB010000009.1"/>
</dbReference>
<gene>
    <name evidence="2" type="ORF">OB955_14600</name>
</gene>
<reference evidence="2 3" key="1">
    <citation type="submission" date="2022-09" db="EMBL/GenBank/DDBJ databases">
        <title>Enrichment on poylsaccharides allowed isolation of novel metabolic and taxonomic groups of Haloarchaea.</title>
        <authorList>
            <person name="Sorokin D.Y."/>
            <person name="Elcheninov A.G."/>
            <person name="Khizhniak T.V."/>
            <person name="Kolganova T.V."/>
            <person name="Kublanov I.V."/>
        </authorList>
    </citation>
    <scope>NUCLEOTIDE SEQUENCE [LARGE SCALE GENOMIC DNA]</scope>
    <source>
        <strain evidence="2 3">AArc-m2/3/4</strain>
    </source>
</reference>
<evidence type="ECO:0000313" key="2">
    <source>
        <dbReference type="EMBL" id="MCU4973961.1"/>
    </source>
</evidence>
<organism evidence="2 3">
    <name type="scientific">Natronoglomus mannanivorans</name>
    <dbReference type="NCBI Taxonomy" id="2979990"/>
    <lineage>
        <taxon>Archaea</taxon>
        <taxon>Methanobacteriati</taxon>
        <taxon>Methanobacteriota</taxon>
        <taxon>Stenosarchaea group</taxon>
        <taxon>Halobacteria</taxon>
        <taxon>Halobacteriales</taxon>
        <taxon>Natrialbaceae</taxon>
        <taxon>Natronoglomus</taxon>
    </lineage>
</organism>
<evidence type="ECO:0000313" key="3">
    <source>
        <dbReference type="Proteomes" id="UP001320972"/>
    </source>
</evidence>
<keyword evidence="3" id="KW-1185">Reference proteome</keyword>
<proteinExistence type="predicted"/>
<dbReference type="Proteomes" id="UP001320972">
    <property type="component" value="Unassembled WGS sequence"/>
</dbReference>